<evidence type="ECO:0000313" key="3">
    <source>
        <dbReference type="Proteomes" id="UP001157974"/>
    </source>
</evidence>
<protein>
    <submittedName>
        <fullName evidence="2">Uncharacterized protein</fullName>
    </submittedName>
</protein>
<dbReference type="AlphaFoldDB" id="A0AAV8UIG3"/>
<gene>
    <name evidence="2" type="ORF">NDN08_004922</name>
</gene>
<name>A0AAV8UIG3_9RHOD</name>
<feature type="compositionally biased region" description="Polar residues" evidence="1">
    <location>
        <begin position="24"/>
        <end position="33"/>
    </location>
</feature>
<organism evidence="2 3">
    <name type="scientific">Rhodosorus marinus</name>
    <dbReference type="NCBI Taxonomy" id="101924"/>
    <lineage>
        <taxon>Eukaryota</taxon>
        <taxon>Rhodophyta</taxon>
        <taxon>Stylonematophyceae</taxon>
        <taxon>Stylonematales</taxon>
        <taxon>Stylonemataceae</taxon>
        <taxon>Rhodosorus</taxon>
    </lineage>
</organism>
<comment type="caution">
    <text evidence="2">The sequence shown here is derived from an EMBL/GenBank/DDBJ whole genome shotgun (WGS) entry which is preliminary data.</text>
</comment>
<proteinExistence type="predicted"/>
<accession>A0AAV8UIG3</accession>
<evidence type="ECO:0000256" key="1">
    <source>
        <dbReference type="SAM" id="MobiDB-lite"/>
    </source>
</evidence>
<evidence type="ECO:0000313" key="2">
    <source>
        <dbReference type="EMBL" id="KAJ8901062.1"/>
    </source>
</evidence>
<keyword evidence="3" id="KW-1185">Reference proteome</keyword>
<sequence>MTRGSIGRLARGIAGKSANVNSIGRQAFGSNRPSLLRRAPSSVGPSTSSMRSLAMCSSVLGSIRLSRGVGMFDIYSEVLGEADDDV</sequence>
<dbReference type="Proteomes" id="UP001157974">
    <property type="component" value="Unassembled WGS sequence"/>
</dbReference>
<dbReference type="EMBL" id="JAMWBK010000012">
    <property type="protein sequence ID" value="KAJ8901062.1"/>
    <property type="molecule type" value="Genomic_DNA"/>
</dbReference>
<reference evidence="2 3" key="1">
    <citation type="journal article" date="2023" name="Nat. Commun.">
        <title>Origin of minicircular mitochondrial genomes in red algae.</title>
        <authorList>
            <person name="Lee Y."/>
            <person name="Cho C.H."/>
            <person name="Lee Y.M."/>
            <person name="Park S.I."/>
            <person name="Yang J.H."/>
            <person name="West J.A."/>
            <person name="Bhattacharya D."/>
            <person name="Yoon H.S."/>
        </authorList>
    </citation>
    <scope>NUCLEOTIDE SEQUENCE [LARGE SCALE GENOMIC DNA]</scope>
    <source>
        <strain evidence="2 3">CCMP1338</strain>
        <tissue evidence="2">Whole cell</tissue>
    </source>
</reference>
<feature type="region of interest" description="Disordered" evidence="1">
    <location>
        <begin position="24"/>
        <end position="49"/>
    </location>
</feature>